<evidence type="ECO:0000256" key="11">
    <source>
        <dbReference type="ARBA" id="ARBA00023237"/>
    </source>
</evidence>
<dbReference type="SUPFAM" id="SSF56935">
    <property type="entry name" value="Porins"/>
    <property type="match status" value="1"/>
</dbReference>
<keyword evidence="11" id="KW-0998">Cell outer membrane</keyword>
<feature type="compositionally biased region" description="Basic residues" evidence="12">
    <location>
        <begin position="430"/>
        <end position="439"/>
    </location>
</feature>
<keyword evidence="6" id="KW-0732">Signal</keyword>
<evidence type="ECO:0000256" key="8">
    <source>
        <dbReference type="ARBA" id="ARBA00023065"/>
    </source>
</evidence>
<evidence type="ECO:0000256" key="3">
    <source>
        <dbReference type="ARBA" id="ARBA00022452"/>
    </source>
</evidence>
<dbReference type="PANTHER" id="PTHR32552:SF89">
    <property type="entry name" value="CATECHOLATE SIDEROPHORE RECEPTOR FIU"/>
    <property type="match status" value="1"/>
</dbReference>
<evidence type="ECO:0000256" key="7">
    <source>
        <dbReference type="ARBA" id="ARBA00023004"/>
    </source>
</evidence>
<keyword evidence="3" id="KW-1134">Transmembrane beta strand</keyword>
<organism evidence="14 15">
    <name type="scientific">Xanthomonas oryzae pv. oryzae (strain KACC10331 / KXO85)</name>
    <dbReference type="NCBI Taxonomy" id="291331"/>
    <lineage>
        <taxon>Bacteria</taxon>
        <taxon>Pseudomonadati</taxon>
        <taxon>Pseudomonadota</taxon>
        <taxon>Gammaproteobacteria</taxon>
        <taxon>Lysobacterales</taxon>
        <taxon>Lysobacteraceae</taxon>
        <taxon>Xanthomonas</taxon>
    </lineage>
</organism>
<evidence type="ECO:0000256" key="12">
    <source>
        <dbReference type="SAM" id="MobiDB-lite"/>
    </source>
</evidence>
<dbReference type="HOGENOM" id="CLU_608253_0_0_6"/>
<name>Q5H3J6_XANOR</name>
<keyword evidence="9" id="KW-0798">TonB box</keyword>
<evidence type="ECO:0000256" key="6">
    <source>
        <dbReference type="ARBA" id="ARBA00022729"/>
    </source>
</evidence>
<dbReference type="InterPro" id="IPR000531">
    <property type="entry name" value="Beta-barrel_TonB"/>
</dbReference>
<dbReference type="Gene3D" id="2.40.170.20">
    <property type="entry name" value="TonB-dependent receptor, beta-barrel domain"/>
    <property type="match status" value="1"/>
</dbReference>
<feature type="compositionally biased region" description="Basic and acidic residues" evidence="12">
    <location>
        <begin position="383"/>
        <end position="395"/>
    </location>
</feature>
<dbReference type="EMBL" id="AE013598">
    <property type="protein sequence ID" value="AAW74475.1"/>
    <property type="molecule type" value="Genomic_DNA"/>
</dbReference>
<feature type="region of interest" description="Disordered" evidence="12">
    <location>
        <begin position="220"/>
        <end position="242"/>
    </location>
</feature>
<evidence type="ECO:0000259" key="13">
    <source>
        <dbReference type="Pfam" id="PF00593"/>
    </source>
</evidence>
<keyword evidence="5" id="KW-0812">Transmembrane</keyword>
<keyword evidence="7" id="KW-0408">Iron</keyword>
<dbReference type="PANTHER" id="PTHR32552">
    <property type="entry name" value="FERRICHROME IRON RECEPTOR-RELATED"/>
    <property type="match status" value="1"/>
</dbReference>
<evidence type="ECO:0000256" key="5">
    <source>
        <dbReference type="ARBA" id="ARBA00022692"/>
    </source>
</evidence>
<evidence type="ECO:0000256" key="2">
    <source>
        <dbReference type="ARBA" id="ARBA00022448"/>
    </source>
</evidence>
<keyword evidence="10" id="KW-0472">Membrane</keyword>
<feature type="region of interest" description="Disordered" evidence="12">
    <location>
        <begin position="373"/>
        <end position="450"/>
    </location>
</feature>
<evidence type="ECO:0000313" key="15">
    <source>
        <dbReference type="Proteomes" id="UP000006735"/>
    </source>
</evidence>
<keyword evidence="14" id="KW-0675">Receptor</keyword>
<comment type="subcellular location">
    <subcellularLocation>
        <location evidence="1">Cell outer membrane</location>
        <topology evidence="1">Multi-pass membrane protein</topology>
    </subcellularLocation>
</comment>
<evidence type="ECO:0000256" key="9">
    <source>
        <dbReference type="ARBA" id="ARBA00023077"/>
    </source>
</evidence>
<evidence type="ECO:0000256" key="4">
    <source>
        <dbReference type="ARBA" id="ARBA00022496"/>
    </source>
</evidence>
<sequence>MVGTRSMRTTASVSVDEIQVQVPGMAPQQLLASLPGVKHTRRLLDDRLTMEFGAKGLDVKRDYNGIANLDDFTVGMRRAVTIKNSDWFQPQVGASFQLAEGVQVFANDAENFSSAPRLTLTSGAFHPDIAPEESTHIDIGIRAESTQWSGYIAACKIDDENRIIALTDPALLVVAPTVYANVGDVQTYGAEVSGMWKPAPGWRLGTSLTWNNSEIPGQLFRPGQRQPGTGERQRGAGCAEGDVQRQRRLGRRAFLRQFRRQIHRQALRRHVQDRPGGCHLHRQRQRRVSGRGQWVACRWSAAVVGLHPVRQARYDRCGVSQRKLRLVPVDRTAPAVRQSGRHILRCSRGRQGCRPHAFVHDMRGKCVDARQSHGSDDAAAIADAHRYDRRRRDDVSGDEQPGHGGRIQFQRPAATGWRPQGGVGLDSRCRAGRHERRLRVAQGRLPRAAA</sequence>
<dbReference type="InterPro" id="IPR039426">
    <property type="entry name" value="TonB-dep_rcpt-like"/>
</dbReference>
<dbReference type="Proteomes" id="UP000006735">
    <property type="component" value="Chromosome"/>
</dbReference>
<evidence type="ECO:0000256" key="10">
    <source>
        <dbReference type="ARBA" id="ARBA00023136"/>
    </source>
</evidence>
<keyword evidence="8" id="KW-0406">Ion transport</keyword>
<gene>
    <name evidence="14" type="primary">fhuA</name>
    <name evidence="14" type="ordered locus">XOO1221</name>
</gene>
<feature type="domain" description="TonB-dependent receptor-like beta-barrel" evidence="13">
    <location>
        <begin position="71"/>
        <end position="227"/>
    </location>
</feature>
<dbReference type="AlphaFoldDB" id="Q5H3J6"/>
<keyword evidence="4" id="KW-0410">Iron transport</keyword>
<evidence type="ECO:0000313" key="14">
    <source>
        <dbReference type="EMBL" id="AAW74475.1"/>
    </source>
</evidence>
<dbReference type="InterPro" id="IPR036942">
    <property type="entry name" value="Beta-barrel_TonB_sf"/>
</dbReference>
<keyword evidence="15" id="KW-1185">Reference proteome</keyword>
<dbReference type="Pfam" id="PF00593">
    <property type="entry name" value="TonB_dep_Rec_b-barrel"/>
    <property type="match status" value="1"/>
</dbReference>
<dbReference type="KEGG" id="xoo:XOO1221"/>
<proteinExistence type="predicted"/>
<dbReference type="GO" id="GO:0009279">
    <property type="term" value="C:cell outer membrane"/>
    <property type="evidence" value="ECO:0007669"/>
    <property type="project" value="UniProtKB-SubCell"/>
</dbReference>
<dbReference type="GO" id="GO:0015344">
    <property type="term" value="F:siderophore uptake transmembrane transporter activity"/>
    <property type="evidence" value="ECO:0007669"/>
    <property type="project" value="TreeGrafter"/>
</dbReference>
<reference evidence="14 15" key="1">
    <citation type="journal article" date="2005" name="Nucleic Acids Res.">
        <title>The genome sequence of Xanthomonas oryzae pathovar oryzae KACC10331, the bacterial blight pathogen of rice.</title>
        <authorList>
            <person name="Lee B.M."/>
            <person name="Park Y.J."/>
            <person name="Park D.S."/>
            <person name="Kang H.W."/>
            <person name="Kim J.G."/>
            <person name="Song E.S."/>
            <person name="Park I.C."/>
            <person name="Yoon U.H."/>
            <person name="Hahn J.H."/>
            <person name="Koo B.S."/>
            <person name="Lee G.B."/>
            <person name="Kim H."/>
            <person name="Park H.S."/>
            <person name="Yoon K.O."/>
            <person name="Kim J.H."/>
            <person name="Jung C.H."/>
            <person name="Koh N.H."/>
            <person name="Seo J.S."/>
            <person name="Go S.J."/>
        </authorList>
    </citation>
    <scope>NUCLEOTIDE SEQUENCE [LARGE SCALE GENOMIC DNA]</scope>
    <source>
        <strain evidence="15">KACC10331 / KXO85</strain>
    </source>
</reference>
<accession>Q5H3J6</accession>
<keyword evidence="2" id="KW-0813">Transport</keyword>
<dbReference type="STRING" id="291331.XOO1221"/>
<evidence type="ECO:0000256" key="1">
    <source>
        <dbReference type="ARBA" id="ARBA00004571"/>
    </source>
</evidence>
<protein>
    <submittedName>
        <fullName evidence="14">TonB-dependent receptor</fullName>
    </submittedName>
</protein>